<proteinExistence type="predicted"/>
<protein>
    <recommendedName>
        <fullName evidence="4">Transmembrane protein</fullName>
    </recommendedName>
</protein>
<evidence type="ECO:0000313" key="3">
    <source>
        <dbReference type="Proteomes" id="UP000189339"/>
    </source>
</evidence>
<dbReference type="RefSeq" id="WP_022993575.1">
    <property type="nucleotide sequence ID" value="NZ_MSCW01000007.1"/>
</dbReference>
<organism evidence="2 3">
    <name type="scientific">Marinobacter lutaoensis</name>
    <dbReference type="NCBI Taxonomy" id="135739"/>
    <lineage>
        <taxon>Bacteria</taxon>
        <taxon>Pseudomonadati</taxon>
        <taxon>Pseudomonadota</taxon>
        <taxon>Gammaproteobacteria</taxon>
        <taxon>Pseudomonadales</taxon>
        <taxon>Marinobacteraceae</taxon>
        <taxon>Marinobacter</taxon>
    </lineage>
</organism>
<name>A0A1V2DRB9_9GAMM</name>
<dbReference type="AlphaFoldDB" id="A0A1V2DRB9"/>
<dbReference type="OrthoDB" id="8480762at2"/>
<keyword evidence="1" id="KW-0812">Transmembrane</keyword>
<feature type="transmembrane region" description="Helical" evidence="1">
    <location>
        <begin position="68"/>
        <end position="87"/>
    </location>
</feature>
<dbReference type="InterPro" id="IPR046130">
    <property type="entry name" value="DUF6127"/>
</dbReference>
<keyword evidence="1" id="KW-1133">Transmembrane helix</keyword>
<dbReference type="STRING" id="135739.BTO32_11300"/>
<keyword evidence="3" id="KW-1185">Reference proteome</keyword>
<dbReference type="EMBL" id="MSCW01000007">
    <property type="protein sequence ID" value="ONF43264.1"/>
    <property type="molecule type" value="Genomic_DNA"/>
</dbReference>
<accession>A0A1V2DRB9</accession>
<reference evidence="2 3" key="1">
    <citation type="submission" date="2016-12" db="EMBL/GenBank/DDBJ databases">
        <title>Marinobacter lutaoensis whole genome sequencing.</title>
        <authorList>
            <person name="Verma A."/>
            <person name="Krishnamurthi S."/>
        </authorList>
    </citation>
    <scope>NUCLEOTIDE SEQUENCE [LARGE SCALE GENOMIC DNA]</scope>
    <source>
        <strain evidence="2 3">T5054</strain>
    </source>
</reference>
<comment type="caution">
    <text evidence="2">The sequence shown here is derived from an EMBL/GenBank/DDBJ whole genome shotgun (WGS) entry which is preliminary data.</text>
</comment>
<dbReference type="Proteomes" id="UP000189339">
    <property type="component" value="Unassembled WGS sequence"/>
</dbReference>
<sequence>MAPQDKHTPLVTLPQEDLEDMLSRAAERGARRALADVGLDGENAREDIRELRSLLQALNLAKRTAWQTMVRIATTGLLLALMAGLAIKFKLFGGQ</sequence>
<evidence type="ECO:0008006" key="4">
    <source>
        <dbReference type="Google" id="ProtNLM"/>
    </source>
</evidence>
<keyword evidence="1" id="KW-0472">Membrane</keyword>
<gene>
    <name evidence="2" type="ORF">BTO32_11300</name>
</gene>
<evidence type="ECO:0000256" key="1">
    <source>
        <dbReference type="SAM" id="Phobius"/>
    </source>
</evidence>
<dbReference type="Pfam" id="PF19622">
    <property type="entry name" value="DUF6127"/>
    <property type="match status" value="1"/>
</dbReference>
<evidence type="ECO:0000313" key="2">
    <source>
        <dbReference type="EMBL" id="ONF43264.1"/>
    </source>
</evidence>